<protein>
    <submittedName>
        <fullName evidence="1">Uncharacterized protein</fullName>
    </submittedName>
</protein>
<reference evidence="1" key="1">
    <citation type="submission" date="2023-06" db="EMBL/GenBank/DDBJ databases">
        <authorList>
            <consortium name="Lawrence Berkeley National Laboratory"/>
            <person name="Ahrendt S."/>
            <person name="Sahu N."/>
            <person name="Indic B."/>
            <person name="Wong-Bajracharya J."/>
            <person name="Merenyi Z."/>
            <person name="Ke H.-M."/>
            <person name="Monk M."/>
            <person name="Kocsube S."/>
            <person name="Drula E."/>
            <person name="Lipzen A."/>
            <person name="Balint B."/>
            <person name="Henrissat B."/>
            <person name="Andreopoulos B."/>
            <person name="Martin F.M."/>
            <person name="Harder C.B."/>
            <person name="Rigling D."/>
            <person name="Ford K.L."/>
            <person name="Foster G.D."/>
            <person name="Pangilinan J."/>
            <person name="Papanicolaou A."/>
            <person name="Barry K."/>
            <person name="LaButti K."/>
            <person name="Viragh M."/>
            <person name="Koriabine M."/>
            <person name="Yan M."/>
            <person name="Riley R."/>
            <person name="Champramary S."/>
            <person name="Plett K.L."/>
            <person name="Tsai I.J."/>
            <person name="Slot J."/>
            <person name="Sipos G."/>
            <person name="Plett J."/>
            <person name="Nagy L.G."/>
            <person name="Grigoriev I.V."/>
        </authorList>
    </citation>
    <scope>NUCLEOTIDE SEQUENCE</scope>
    <source>
        <strain evidence="1">HWK02</strain>
    </source>
</reference>
<name>A0AA39QAG4_9AGAR</name>
<accession>A0AA39QAG4</accession>
<dbReference type="AlphaFoldDB" id="A0AA39QAG4"/>
<organism evidence="1 2">
    <name type="scientific">Armillaria luteobubalina</name>
    <dbReference type="NCBI Taxonomy" id="153913"/>
    <lineage>
        <taxon>Eukaryota</taxon>
        <taxon>Fungi</taxon>
        <taxon>Dikarya</taxon>
        <taxon>Basidiomycota</taxon>
        <taxon>Agaricomycotina</taxon>
        <taxon>Agaricomycetes</taxon>
        <taxon>Agaricomycetidae</taxon>
        <taxon>Agaricales</taxon>
        <taxon>Marasmiineae</taxon>
        <taxon>Physalacriaceae</taxon>
        <taxon>Armillaria</taxon>
    </lineage>
</organism>
<comment type="caution">
    <text evidence="1">The sequence shown here is derived from an EMBL/GenBank/DDBJ whole genome shotgun (WGS) entry which is preliminary data.</text>
</comment>
<keyword evidence="2" id="KW-1185">Reference proteome</keyword>
<gene>
    <name evidence="1" type="ORF">EDD18DRAFT_1350699</name>
</gene>
<proteinExistence type="predicted"/>
<dbReference type="Proteomes" id="UP001175228">
    <property type="component" value="Unassembled WGS sequence"/>
</dbReference>
<sequence>MPPRPIFPPSTSPLYAMGRVPQRARSLCAVIFACYPHLFEDPVWQAQYEFYGFDHGNIKHVKNTDLVHIREFLKHLKNLKLEKAIEAVNGSSTGVWTAIELDARRTGYGGRSAVFLPS</sequence>
<evidence type="ECO:0000313" key="1">
    <source>
        <dbReference type="EMBL" id="KAK0499267.1"/>
    </source>
</evidence>
<evidence type="ECO:0000313" key="2">
    <source>
        <dbReference type="Proteomes" id="UP001175228"/>
    </source>
</evidence>
<dbReference type="EMBL" id="JAUEPU010000010">
    <property type="protein sequence ID" value="KAK0499267.1"/>
    <property type="molecule type" value="Genomic_DNA"/>
</dbReference>